<comment type="caution">
    <text evidence="2">The sequence shown here is derived from an EMBL/GenBank/DDBJ whole genome shotgun (WGS) entry which is preliminary data.</text>
</comment>
<gene>
    <name evidence="2" type="ORF">ACIBP5_35440</name>
</gene>
<evidence type="ECO:0000256" key="1">
    <source>
        <dbReference type="SAM" id="MobiDB-lite"/>
    </source>
</evidence>
<dbReference type="EMBL" id="JBITMB010000012">
    <property type="protein sequence ID" value="MFI7445293.1"/>
    <property type="molecule type" value="Genomic_DNA"/>
</dbReference>
<reference evidence="2 3" key="1">
    <citation type="submission" date="2024-10" db="EMBL/GenBank/DDBJ databases">
        <title>The Natural Products Discovery Center: Release of the First 8490 Sequenced Strains for Exploring Actinobacteria Biosynthetic Diversity.</title>
        <authorList>
            <person name="Kalkreuter E."/>
            <person name="Kautsar S.A."/>
            <person name="Yang D."/>
            <person name="Bader C.D."/>
            <person name="Teijaro C.N."/>
            <person name="Fluegel L."/>
            <person name="Davis C.M."/>
            <person name="Simpson J.R."/>
            <person name="Lauterbach L."/>
            <person name="Steele A.D."/>
            <person name="Gui C."/>
            <person name="Meng S."/>
            <person name="Li G."/>
            <person name="Viehrig K."/>
            <person name="Ye F."/>
            <person name="Su P."/>
            <person name="Kiefer A.F."/>
            <person name="Nichols A."/>
            <person name="Cepeda A.J."/>
            <person name="Yan W."/>
            <person name="Fan B."/>
            <person name="Jiang Y."/>
            <person name="Adhikari A."/>
            <person name="Zheng C.-J."/>
            <person name="Schuster L."/>
            <person name="Cowan T.M."/>
            <person name="Smanski M.J."/>
            <person name="Chevrette M.G."/>
            <person name="De Carvalho L.P.S."/>
            <person name="Shen B."/>
        </authorList>
    </citation>
    <scope>NUCLEOTIDE SEQUENCE [LARGE SCALE GENOMIC DNA]</scope>
    <source>
        <strain evidence="2 3">NPDC049503</strain>
    </source>
</reference>
<sequence>MRTWFEPDEDEEFEAAKALLVRRCLTWAGERRLPVEGVIVDAALESRHRSRDGRVCFWNARQVRRFLLEWIPHHVVASREVLDAAPDSLTTMFRYLAEAGLRDPRGATPAELEAAVDATAAEYPAVLDDPDRQSVATFWTRTALDHGVDLTDGKAVARFRRDVDAGRVDYDADLLDRLVMARFFESGPDEERAFPQPPVTLPPPAELTAAAARSEVVRQLVALADWTGSGGRALTGTGNLRLTDARELAALLGTGEQDLRARSAAELPKVGLLVAWAKAARLVRVSKGRLLRVAKAAPLLREPERLWSRAFESFFDLGAAIGASRSPLARLFDEIVDDALNSVYGMPAPMPVARLAEPILLACEDYLGFDDGVWREQVRQGLDSTFEALAALGAVELSHGLADELYSSDLDIDDHDLPPDARARLRARLAEPSPLVRLSPLGVRAVRDRLLAEGRDAPLVGELAGAAPAELLGMLAQHYPQEQAEEELRRWLAANGGSVEPLLDAVRACPFRSRAAALLDTLVRLHADGRAMLPRLRDDRVLGPIALTALVDAGTVRPEQLSPREQLSLMAEGLLNLLELGGPQQVVAQLAEVAGREASEIVAAVANSDHPADVAMAEFRSLVSVPARAPRHRLRMPDGHAPGSRGSRSRRGGRGRRRG</sequence>
<dbReference type="RefSeq" id="WP_397025715.1">
    <property type="nucleotide sequence ID" value="NZ_JBITMB010000012.1"/>
</dbReference>
<keyword evidence="3" id="KW-1185">Reference proteome</keyword>
<accession>A0ABW8AET7</accession>
<feature type="compositionally biased region" description="Basic residues" evidence="1">
    <location>
        <begin position="647"/>
        <end position="659"/>
    </location>
</feature>
<protein>
    <submittedName>
        <fullName evidence="2">Uncharacterized protein</fullName>
    </submittedName>
</protein>
<dbReference type="Proteomes" id="UP001612928">
    <property type="component" value="Unassembled WGS sequence"/>
</dbReference>
<name>A0ABW8AET7_9ACTN</name>
<evidence type="ECO:0000313" key="3">
    <source>
        <dbReference type="Proteomes" id="UP001612928"/>
    </source>
</evidence>
<feature type="region of interest" description="Disordered" evidence="1">
    <location>
        <begin position="628"/>
        <end position="659"/>
    </location>
</feature>
<proteinExistence type="predicted"/>
<organism evidence="2 3">
    <name type="scientific">Nonomuraea indica</name>
    <dbReference type="NCBI Taxonomy" id="1581193"/>
    <lineage>
        <taxon>Bacteria</taxon>
        <taxon>Bacillati</taxon>
        <taxon>Actinomycetota</taxon>
        <taxon>Actinomycetes</taxon>
        <taxon>Streptosporangiales</taxon>
        <taxon>Streptosporangiaceae</taxon>
        <taxon>Nonomuraea</taxon>
    </lineage>
</organism>
<evidence type="ECO:0000313" key="2">
    <source>
        <dbReference type="EMBL" id="MFI7445293.1"/>
    </source>
</evidence>